<reference evidence="25" key="1">
    <citation type="submission" date="2025-08" db="UniProtKB">
        <authorList>
            <consortium name="Ensembl"/>
        </authorList>
    </citation>
    <scope>IDENTIFICATION</scope>
</reference>
<comment type="subcellular location">
    <subcellularLocation>
        <location evidence="2">Cytoplasmic vesicle</location>
        <location evidence="2">Secretory vesicle membrane</location>
        <topology evidence="2">Multi-pass membrane protein</topology>
    </subcellularLocation>
    <subcellularLocation>
        <location evidence="1 21">Endoplasmic reticulum membrane</location>
        <topology evidence="1 21">Multi-pass membrane protein</topology>
    </subcellularLocation>
</comment>
<keyword evidence="4 21" id="KW-0813">Transport</keyword>
<keyword evidence="13 21" id="KW-0406">Ion transport</keyword>
<dbReference type="CDD" id="cd23289">
    <property type="entry name" value="beta-trefoil_MIR_ITPR3"/>
    <property type="match status" value="1"/>
</dbReference>
<dbReference type="InterPro" id="IPR035910">
    <property type="entry name" value="RyR/IP3R_RIH_dom_sf"/>
</dbReference>
<comment type="catalytic activity">
    <reaction evidence="20">
        <text>Ca(2+)(in) = Ca(2+)(out)</text>
        <dbReference type="Rhea" id="RHEA:29671"/>
        <dbReference type="ChEBI" id="CHEBI:29108"/>
    </reaction>
</comment>
<dbReference type="PROSITE" id="PS50919">
    <property type="entry name" value="MIR"/>
    <property type="match status" value="2"/>
</dbReference>
<feature type="transmembrane region" description="Helical" evidence="21">
    <location>
        <begin position="2211"/>
        <end position="2236"/>
    </location>
</feature>
<dbReference type="InterPro" id="IPR016093">
    <property type="entry name" value="MIR_motif"/>
</dbReference>
<dbReference type="SUPFAM" id="SSF100909">
    <property type="entry name" value="IP3 receptor type 1 binding core, domain 2"/>
    <property type="match status" value="2"/>
</dbReference>
<evidence type="ECO:0000256" key="10">
    <source>
        <dbReference type="ARBA" id="ARBA00022824"/>
    </source>
</evidence>
<dbReference type="GO" id="GO:0030658">
    <property type="term" value="C:transport vesicle membrane"/>
    <property type="evidence" value="ECO:0007669"/>
    <property type="project" value="UniProtKB-SubCell"/>
</dbReference>
<feature type="region of interest" description="Disordered" evidence="23">
    <location>
        <begin position="325"/>
        <end position="346"/>
    </location>
</feature>
<feature type="coiled-coil region" evidence="22">
    <location>
        <begin position="2516"/>
        <end position="2543"/>
    </location>
</feature>
<dbReference type="Pfam" id="PF01365">
    <property type="entry name" value="RYDR_ITPR"/>
    <property type="match status" value="2"/>
</dbReference>
<keyword evidence="7 21" id="KW-0107">Calcium channel</keyword>
<dbReference type="Gene3D" id="1.25.10.30">
    <property type="entry name" value="IP3 receptor type 1 binding core, RIH domain"/>
    <property type="match status" value="1"/>
</dbReference>
<dbReference type="Gene3D" id="2.80.10.50">
    <property type="match status" value="2"/>
</dbReference>
<dbReference type="InterPro" id="IPR015925">
    <property type="entry name" value="Ryanodine_IP3_receptor"/>
</dbReference>
<feature type="transmembrane region" description="Helical" evidence="21">
    <location>
        <begin position="2256"/>
        <end position="2278"/>
    </location>
</feature>
<sequence length="2558" mass="291176">MSEMSSFLHIGDIVSLYAEGSVNGFISTLGLVDDRCVVEPAAGDLDNPPKKFRDCLFKVCPMNRYSAQKQYWKAKQTKQDKEKIADVVLLQKLQHAAQMEQKQNDTENKKVHGDVVKYGSVIQLLHMKSNKYLTVNKRLPALLEKNAMRVTLDATGNEGSWLFIQSCPFLRRAWRCGDRRVVVGDKVILNPVNAGQPLHASNYELSDNAGCKEVNSVNCNTSWKINLFMQFRDHLEEVLKGGDVVRLFHAEQEKFLTCDEYKGKLQVFLRTTLRQSATSATSSNALWEVEVVHHDPCRGGAGHWNGLYRFKHLATGNYLAAEENPSYKGDASDPKATGMGAQGRAGRRNAGEKIKYRLVAVPHGNDIASLFELDPTTLQKTDSFVPRNSYVRLRHLCTNTWIQSTNVPIDIEEERPIRLMLGTCPTKEDKEAFAIVSVPVSEIRDLDFANDASSMLASAVEKLNEGFISQNDRRFVIQLLEDLVFFVSDVPNNGQNVLDIMVTKPNRERQKLMREQNILKQIFGILKAPFREKGGEGPLVRLEELSDQKNAPYQHMFRLCYRVLRHSQEDYRKNQEHIAKQFGMMQSQIGYDILAEDTITALLHNNRKLLEKHITKTEVETFVSLVRKNREPRFLDYLSDLCVSNHIAIPVTQELICKCVLDPKNSDILIQTELRPVKEMAQSHEYLSIEYSDEEVWLTWTDKNNEHHEKSVRQLAQEARAGNAHDENVLSYYRYQLKLFARMCLDRQYLAIDEISQQLGVDLIFLCMADEMLPFDLRASFCHLMLHVHVDRDPQELVTPVKFARLWTEIPTAITIKDYDSNLNASRDDKKNKFANTMEFVEDYLNNVVSEAVPFANEEKNKLTFEVVSLAHNLIYFGFYSFSELLRLTRTLLGIIDCAYEDPGGENVRRSIQGVGHMMSTMVLSRKQSVFGAPSLPAGASAAEPLDRSKFEENEDIVVMETKLKILEILQFILNVRLDYRISYLLSVFKKEFVEVFPMQDSGADGTAPAFDSTTANMNLDRIGEQAEAMFGVGKTSSMLEVDDEGGRMFLRVLIHLTMHDYAPLVSGALQLLFKHFSQRQEAMHTFKQVQLLISAQDVENYKVIKSELDRLRTMVEKSELWVDKKGSGKGEEVEAGAAKDKKERPTDEEGFLHPPGEKSSENYQIVKGILERLNKMCGVGEQMRKKQQRLLKNMDAHKVMLDLLQIPYDKGDAKMMEILRYTHQFLQKFCAGNPGNQALLHKHLHLFLTPGLLEAETMQHIFLNNYQLCSEISEPVLQHFVHLLATHGRHVQYLDFLHTVIKAEGKYVKKCQDMIMTELTNAGDDVVVFYNDKASLAHLLDMMKAARDGVEDHSPLMYHISLVDLLAACAEGKNVYTEIKCTSLLPLEDVVSVVTHEDCITEVKMAYVNFVNHCYVDTEVEMKEIYTSNHIWTLFENFTLDMARVCSKREKRVADPALEKYVLSVVLDTINAFFSSPFSENSTSLQTHQTIVVQLLQSTTRLLECPWLQQQHKGSVEACIRTLAMVAKGRAISLPMDLDAHISSMLSSGASCAAAAQRNASSYKATTRAFPRVTPTANQWDYKNIIEKLQDIITALEERLKPLVQAELSVLVDVLHWPELLFLEGSEAYQRCESGGFLSKLIQHTKDLMESEEKLCIKVLRTLQQMLLKKTKYGDRGNQLRKMLLQNYLQNRKSTSRGDLPDPMGTGLDPDWSAIAATQCRLDKEGATKLVCDLITSTKNEKIFQESIGLAIRLLDGGNTEIQKSFHNLMMSDKKSERFFKVLHDRMKRAQQETKSTVAVNMNDLGSQPHEDREPVDPTTKGRVASFSIPGSSSRYSLGPSLRRGHEVSERVQSNEMGTSVLIMQPILRFLQLLCENHNRDLQNFLRCQNNKTNYNLVCETLQFLDIMCGSTTGGLGLLGLYINEDNVGLVIQTLETLTEYCQGPCHENQVSWPGDAASWGREREEEAEGISSMLSLNNKQLSQMLKSSVPAQEEEEDPLAYYENHTSQIEIVRQDRSMEQIVFPVPGICQFLTEETKHRLFTTTEQDEQGSKVSDFFDQSSFLHNEMEWQRKLRSMPLIYWFSRRMTLWGSISFNLAVFINIIIAFFYPYMEGASTGVLDSPLISLLFWILICFSIAALFTKRYSIRPLIVALILRSIYYLGIGPTLNILGALNLTNKIVFVVSFVGNRGTFIRGYKAMVMDMEFLYHVGYILTSVLGLFAHELFYSILLFDLIYREETLFNVIKSVTRNGRSILLTALLALILVYLFSIVGFLFLKDDFILEVDRLPNNHSTASPLGMPHGAAAFVDTCSGDKMDCVSGVSVPEVLEEDGELDSTERACDTLLMCIVTVMNHGLRNGGGVGDILRKPSKDESLFPARVVYDLLFFFIVIIIVLNLIFGVIIDTFADLRSEKQKKEEILKTTCFICGLERDKFDNKTVSFEEHIKLEHNMWNYLYFIVLVRVKNKTDYTGPESYVAQMIKNKNLDWFPRMRAMSLVSNEGEGEQNEIRILQDKLNSTMKLVSHLTAQLNELKEQMTEQRKRRQRLGFVDVQNCMSR</sequence>
<keyword evidence="16 21" id="KW-0675">Receptor</keyword>
<dbReference type="PANTHER" id="PTHR45816">
    <property type="entry name" value="MIR DOMAIN-CONTAINING PROTEIN"/>
    <property type="match status" value="1"/>
</dbReference>
<dbReference type="InterPro" id="IPR005821">
    <property type="entry name" value="Ion_trans_dom"/>
</dbReference>
<dbReference type="PRINTS" id="PR00779">
    <property type="entry name" value="INSP3RECEPTR"/>
</dbReference>
<evidence type="ECO:0000313" key="26">
    <source>
        <dbReference type="Proteomes" id="UP000233060"/>
    </source>
</evidence>
<feature type="transmembrane region" description="Helical" evidence="21">
    <location>
        <begin position="2125"/>
        <end position="2143"/>
    </location>
</feature>
<dbReference type="Pfam" id="PF02815">
    <property type="entry name" value="MIR"/>
    <property type="match status" value="1"/>
</dbReference>
<keyword evidence="12 21" id="KW-1133">Transmembrane helix</keyword>
<evidence type="ECO:0000256" key="4">
    <source>
        <dbReference type="ARBA" id="ARBA00022448"/>
    </source>
</evidence>
<proteinExistence type="inferred from homology"/>
<evidence type="ECO:0000256" key="13">
    <source>
        <dbReference type="ARBA" id="ARBA00023065"/>
    </source>
</evidence>
<dbReference type="FunFam" id="2.80.10.50:FF:000002">
    <property type="entry name" value="Inositol 1,4,5-trisphosphate receptor type 2"/>
    <property type="match status" value="1"/>
</dbReference>
<feature type="region of interest" description="Disordered" evidence="23">
    <location>
        <begin position="1804"/>
        <end position="1843"/>
    </location>
</feature>
<dbReference type="GO" id="GO:0005789">
    <property type="term" value="C:endoplasmic reticulum membrane"/>
    <property type="evidence" value="ECO:0007669"/>
    <property type="project" value="UniProtKB-SubCell"/>
</dbReference>
<reference evidence="25" key="2">
    <citation type="submission" date="2025-09" db="UniProtKB">
        <authorList>
            <consortium name="Ensembl"/>
        </authorList>
    </citation>
    <scope>IDENTIFICATION</scope>
</reference>
<evidence type="ECO:0000256" key="2">
    <source>
        <dbReference type="ARBA" id="ARBA00004638"/>
    </source>
</evidence>
<dbReference type="Pfam" id="PF08454">
    <property type="entry name" value="RIH_assoc"/>
    <property type="match status" value="1"/>
</dbReference>
<evidence type="ECO:0000256" key="3">
    <source>
        <dbReference type="ARBA" id="ARBA00009453"/>
    </source>
</evidence>
<feature type="region of interest" description="Disordered" evidence="23">
    <location>
        <begin position="1127"/>
        <end position="1158"/>
    </location>
</feature>
<feature type="domain" description="MIR" evidence="24">
    <location>
        <begin position="236"/>
        <end position="292"/>
    </location>
</feature>
<dbReference type="PANTHER" id="PTHR45816:SF1">
    <property type="entry name" value="INOSITOL 1,4,5-TRISPHOSPHATE RECEPTOR"/>
    <property type="match status" value="1"/>
</dbReference>
<dbReference type="SUPFAM" id="SSF82109">
    <property type="entry name" value="MIR domain"/>
    <property type="match status" value="2"/>
</dbReference>
<keyword evidence="9" id="KW-0677">Repeat</keyword>
<dbReference type="Ensembl" id="ENSCATT00000053190.1">
    <property type="protein sequence ID" value="ENSCATP00000028935.1"/>
    <property type="gene ID" value="ENSCATG00000037656.1"/>
</dbReference>
<evidence type="ECO:0000313" key="25">
    <source>
        <dbReference type="Ensembl" id="ENSCATP00000028935.1"/>
    </source>
</evidence>
<evidence type="ECO:0000256" key="21">
    <source>
        <dbReference type="RuleBase" id="RU368044"/>
    </source>
</evidence>
<keyword evidence="19" id="KW-0968">Cytoplasmic vesicle</keyword>
<comment type="similarity">
    <text evidence="3 21">Belongs to the InsP3 receptor family.</text>
</comment>
<evidence type="ECO:0000256" key="12">
    <source>
        <dbReference type="ARBA" id="ARBA00022989"/>
    </source>
</evidence>
<keyword evidence="26" id="KW-1185">Reference proteome</keyword>
<dbReference type="Proteomes" id="UP000233060">
    <property type="component" value="Unassembled WGS sequence"/>
</dbReference>
<evidence type="ECO:0000256" key="19">
    <source>
        <dbReference type="ARBA" id="ARBA00023329"/>
    </source>
</evidence>
<dbReference type="InterPro" id="IPR036300">
    <property type="entry name" value="MIR_dom_sf"/>
</dbReference>
<dbReference type="SMART" id="SM00472">
    <property type="entry name" value="MIR"/>
    <property type="match status" value="4"/>
</dbReference>
<dbReference type="InterPro" id="IPR000493">
    <property type="entry name" value="InsP3_rcpt"/>
</dbReference>
<dbReference type="FunFam" id="1.25.10.30:FF:000001">
    <property type="entry name" value="Inositol 1,4,5-trisphosphate receptor, type 2"/>
    <property type="match status" value="1"/>
</dbReference>
<dbReference type="Gene3D" id="1.10.287.70">
    <property type="match status" value="1"/>
</dbReference>
<comment type="function">
    <text evidence="21">Receptor for inositol 1,4,5-trisphosphate, a second messenger that mediates the release of intracellular calcium.</text>
</comment>
<keyword evidence="22" id="KW-0175">Coiled coil</keyword>
<keyword evidence="10 21" id="KW-0256">Endoplasmic reticulum</keyword>
<accession>A0A2K5MV28</accession>
<feature type="transmembrane region" description="Helical" evidence="21">
    <location>
        <begin position="2155"/>
        <end position="2175"/>
    </location>
</feature>
<keyword evidence="14 21" id="KW-0472">Membrane</keyword>
<evidence type="ECO:0000256" key="16">
    <source>
        <dbReference type="ARBA" id="ARBA00023170"/>
    </source>
</evidence>
<dbReference type="GO" id="GO:0005220">
    <property type="term" value="F:inositol 1,4,5-trisphosphate-gated calcium channel activity"/>
    <property type="evidence" value="ECO:0007669"/>
    <property type="project" value="UniProtKB-UniRule"/>
</dbReference>
<feature type="transmembrane region" description="Helical" evidence="21">
    <location>
        <begin position="2088"/>
        <end position="2113"/>
    </location>
</feature>
<gene>
    <name evidence="25" type="primary">ITPR3</name>
</gene>
<feature type="domain" description="MIR" evidence="24">
    <location>
        <begin position="113"/>
        <end position="166"/>
    </location>
</feature>
<dbReference type="GeneTree" id="ENSGT00940000157078"/>
<keyword evidence="15" id="KW-1015">Disulfide bond</keyword>
<dbReference type="Pfam" id="PF00520">
    <property type="entry name" value="Ion_trans"/>
    <property type="match status" value="1"/>
</dbReference>
<name>A0A2K5MV28_CERAT</name>
<protein>
    <recommendedName>
        <fullName evidence="21">Inositol 1,4,5-trisphosphate receptor</fullName>
    </recommendedName>
</protein>
<keyword evidence="5" id="KW-0597">Phosphoprotein</keyword>
<evidence type="ECO:0000256" key="5">
    <source>
        <dbReference type="ARBA" id="ARBA00022553"/>
    </source>
</evidence>
<evidence type="ECO:0000256" key="9">
    <source>
        <dbReference type="ARBA" id="ARBA00022737"/>
    </source>
</evidence>
<evidence type="ECO:0000256" key="1">
    <source>
        <dbReference type="ARBA" id="ARBA00004477"/>
    </source>
</evidence>
<evidence type="ECO:0000256" key="22">
    <source>
        <dbReference type="SAM" id="Coils"/>
    </source>
</evidence>
<comment type="domain">
    <text evidence="21">Composed of a large N-terminal cytoplasmic domain (CD) followed by a juxtamembrane domain (JD) and a transmembrane domain (TMD).</text>
</comment>
<dbReference type="GO" id="GO:0051209">
    <property type="term" value="P:release of sequestered calcium ion into cytosol"/>
    <property type="evidence" value="ECO:0007669"/>
    <property type="project" value="UniProtKB-UniRule"/>
</dbReference>
<dbReference type="GO" id="GO:0070679">
    <property type="term" value="F:inositol 1,4,5 trisphosphate binding"/>
    <property type="evidence" value="ECO:0007669"/>
    <property type="project" value="UniProtKB-UniRule"/>
</dbReference>
<dbReference type="InterPro" id="IPR013662">
    <property type="entry name" value="RIH_assoc-dom"/>
</dbReference>
<organism evidence="25 26">
    <name type="scientific">Cercocebus atys</name>
    <name type="common">Sooty mangabey</name>
    <name type="synonym">Cercocebus torquatus atys</name>
    <dbReference type="NCBI Taxonomy" id="9531"/>
    <lineage>
        <taxon>Eukaryota</taxon>
        <taxon>Metazoa</taxon>
        <taxon>Chordata</taxon>
        <taxon>Craniata</taxon>
        <taxon>Vertebrata</taxon>
        <taxon>Euteleostomi</taxon>
        <taxon>Mammalia</taxon>
        <taxon>Eutheria</taxon>
        <taxon>Euarchontoglires</taxon>
        <taxon>Primates</taxon>
        <taxon>Haplorrhini</taxon>
        <taxon>Catarrhini</taxon>
        <taxon>Cercopithecidae</taxon>
        <taxon>Cercopithecinae</taxon>
        <taxon>Cercocebus</taxon>
    </lineage>
</organism>
<dbReference type="GO" id="GO:0031095">
    <property type="term" value="C:platelet dense tubular network membrane"/>
    <property type="evidence" value="ECO:0007669"/>
    <property type="project" value="UniProtKB-ARBA"/>
</dbReference>
<keyword evidence="17 21" id="KW-1071">Ligand-gated ion channel</keyword>
<keyword evidence="8 21" id="KW-0812">Transmembrane</keyword>
<evidence type="ECO:0000256" key="18">
    <source>
        <dbReference type="ARBA" id="ARBA00023303"/>
    </source>
</evidence>
<evidence type="ECO:0000256" key="23">
    <source>
        <dbReference type="SAM" id="MobiDB-lite"/>
    </source>
</evidence>
<evidence type="ECO:0000256" key="17">
    <source>
        <dbReference type="ARBA" id="ARBA00023286"/>
    </source>
</evidence>
<evidence type="ECO:0000256" key="6">
    <source>
        <dbReference type="ARBA" id="ARBA00022568"/>
    </source>
</evidence>
<evidence type="ECO:0000256" key="11">
    <source>
        <dbReference type="ARBA" id="ARBA00022837"/>
    </source>
</evidence>
<feature type="transmembrane region" description="Helical" evidence="21">
    <location>
        <begin position="2385"/>
        <end position="2408"/>
    </location>
</feature>
<evidence type="ECO:0000256" key="20">
    <source>
        <dbReference type="ARBA" id="ARBA00036634"/>
    </source>
</evidence>
<dbReference type="Bgee" id="ENSCATG00000037656">
    <property type="expression patterns" value="Expressed in spleen and 9 other cell types or tissues"/>
</dbReference>
<evidence type="ECO:0000256" key="8">
    <source>
        <dbReference type="ARBA" id="ARBA00022692"/>
    </source>
</evidence>
<evidence type="ECO:0000256" key="15">
    <source>
        <dbReference type="ARBA" id="ARBA00023157"/>
    </source>
</evidence>
<keyword evidence="6 21" id="KW-0109">Calcium transport</keyword>
<evidence type="ECO:0000256" key="14">
    <source>
        <dbReference type="ARBA" id="ARBA00023136"/>
    </source>
</evidence>
<evidence type="ECO:0000259" key="24">
    <source>
        <dbReference type="PROSITE" id="PS50919"/>
    </source>
</evidence>
<keyword evidence="18 21" id="KW-0407">Ion channel</keyword>
<dbReference type="FunFam" id="2.80.10.50:FF:000028">
    <property type="entry name" value="Inositol 1,4,5-trisphosphate receptor type 3"/>
    <property type="match status" value="1"/>
</dbReference>
<evidence type="ECO:0000256" key="7">
    <source>
        <dbReference type="ARBA" id="ARBA00022673"/>
    </source>
</evidence>
<dbReference type="Pfam" id="PF08709">
    <property type="entry name" value="Ins145_P3_rec"/>
    <property type="match status" value="1"/>
</dbReference>
<dbReference type="InterPro" id="IPR014821">
    <property type="entry name" value="Ins145_P3_rcpt"/>
</dbReference>
<comment type="subunit">
    <text evidence="21">Homotetramer.</text>
</comment>
<dbReference type="InterPro" id="IPR000699">
    <property type="entry name" value="RIH_dom"/>
</dbReference>
<keyword evidence="11 21" id="KW-0106">Calcium</keyword>